<dbReference type="GO" id="GO:0005737">
    <property type="term" value="C:cytoplasm"/>
    <property type="evidence" value="ECO:0007669"/>
    <property type="project" value="TreeGrafter"/>
</dbReference>
<accession>A0A077Y9A4</accession>
<comment type="similarity">
    <text evidence="2">Belongs to the histone deacetylase family. HD type 2 subfamily.</text>
</comment>
<keyword evidence="8" id="KW-0804">Transcription</keyword>
<dbReference type="VEuPathDB" id="PlasmoDB:PYYM_1337100"/>
<dbReference type="Proteomes" id="UP000072904">
    <property type="component" value="Chromosome 13"/>
</dbReference>
<evidence type="ECO:0000313" key="14">
    <source>
        <dbReference type="Proteomes" id="UP000072874"/>
    </source>
</evidence>
<dbReference type="SUPFAM" id="SSF48403">
    <property type="entry name" value="Ankyrin repeat"/>
    <property type="match status" value="1"/>
</dbReference>
<dbReference type="GO" id="GO:0040029">
    <property type="term" value="P:epigenetic regulation of gene expression"/>
    <property type="evidence" value="ECO:0007669"/>
    <property type="project" value="TreeGrafter"/>
</dbReference>
<evidence type="ECO:0000256" key="2">
    <source>
        <dbReference type="ARBA" id="ARBA00007738"/>
    </source>
</evidence>
<reference evidence="13" key="4">
    <citation type="submission" date="2019-05" db="EMBL/GenBank/DDBJ databases">
        <authorList>
            <consortium name="Pathogen Informatics"/>
        </authorList>
    </citation>
    <scope>NUCLEOTIDE SEQUENCE</scope>
    <source>
        <strain evidence="13">17X</strain>
    </source>
</reference>
<dbReference type="PRINTS" id="PR01270">
    <property type="entry name" value="HDASUPER"/>
</dbReference>
<dbReference type="VEuPathDB" id="PlasmoDB:Py17XNL_001303258"/>
<keyword evidence="7" id="KW-0805">Transcription regulation</keyword>
<dbReference type="PANTHER" id="PTHR10625">
    <property type="entry name" value="HISTONE DEACETYLASE HDAC1-RELATED"/>
    <property type="match status" value="1"/>
</dbReference>
<dbReference type="VEuPathDB" id="PlasmoDB:PY17X_1340100"/>
<dbReference type="GO" id="GO:0141221">
    <property type="term" value="F:histone deacetylase activity, hydrolytic mechanism"/>
    <property type="evidence" value="ECO:0007669"/>
    <property type="project" value="UniProtKB-EC"/>
</dbReference>
<gene>
    <name evidence="13" type="ORF">PY17X_1340100</name>
    <name evidence="12" type="ORF">PYYM_1337100</name>
</gene>
<dbReference type="EMBL" id="LM993667">
    <property type="protein sequence ID" value="VTZ80779.1"/>
    <property type="molecule type" value="Genomic_DNA"/>
</dbReference>
<keyword evidence="4" id="KW-0678">Repressor</keyword>
<reference evidence="14 15" key="1">
    <citation type="journal article" date="2014" name="BMC Biol.">
        <title>A comprehensive evaluation of rodent malaria parasite genomes and gene expression.</title>
        <authorList>
            <person name="Otto T.D."/>
            <person name="Bohme U."/>
            <person name="Jackson A.P."/>
            <person name="Hunt M."/>
            <person name="Franke-Fayard B."/>
            <person name="Hoeijmakers W.A."/>
            <person name="Religa A.A."/>
            <person name="Robertson L."/>
            <person name="Sanders M."/>
            <person name="Ogun S.A."/>
            <person name="Cunningham D."/>
            <person name="Erhart A."/>
            <person name="Billker O."/>
            <person name="Khan S.M."/>
            <person name="Stunnenberg H.G."/>
            <person name="Langhorne J."/>
            <person name="Holder A.A."/>
            <person name="Waters A.P."/>
            <person name="Newbold C.I."/>
            <person name="Pain A."/>
            <person name="Berriman M."/>
            <person name="Janse C.J."/>
        </authorList>
    </citation>
    <scope>NUCLEOTIDE SEQUENCE [LARGE SCALE GENOMIC DNA]</scope>
    <source>
        <strain evidence="13 14">17X</strain>
        <strain evidence="12 15">YM</strain>
    </source>
</reference>
<evidence type="ECO:0000256" key="5">
    <source>
        <dbReference type="ARBA" id="ARBA00022801"/>
    </source>
</evidence>
<reference evidence="13" key="2">
    <citation type="submission" date="2014-05" db="EMBL/GenBank/DDBJ databases">
        <authorList>
            <person name="Aslett M.A."/>
            <person name="De Silva N."/>
        </authorList>
    </citation>
    <scope>NUCLEOTIDE SEQUENCE</scope>
    <source>
        <strain evidence="13">17X</strain>
    </source>
</reference>
<feature type="domain" description="Histone deacetylase" evidence="11">
    <location>
        <begin position="954"/>
        <end position="1426"/>
    </location>
</feature>
<dbReference type="InterPro" id="IPR000286">
    <property type="entry name" value="HDACs"/>
</dbReference>
<dbReference type="InterPro" id="IPR023801">
    <property type="entry name" value="His_deacetylse_dom"/>
</dbReference>
<evidence type="ECO:0000259" key="11">
    <source>
        <dbReference type="Pfam" id="PF00850"/>
    </source>
</evidence>
<organism evidence="12 15">
    <name type="scientific">Plasmodium yoelii</name>
    <dbReference type="NCBI Taxonomy" id="5861"/>
    <lineage>
        <taxon>Eukaryota</taxon>
        <taxon>Sar</taxon>
        <taxon>Alveolata</taxon>
        <taxon>Apicomplexa</taxon>
        <taxon>Aconoidasida</taxon>
        <taxon>Haemosporida</taxon>
        <taxon>Plasmodiidae</taxon>
        <taxon>Plasmodium</taxon>
        <taxon>Plasmodium (Vinckeia)</taxon>
    </lineage>
</organism>
<dbReference type="KEGG" id="pyo:PY17X_1340100"/>
<evidence type="ECO:0000256" key="1">
    <source>
        <dbReference type="ARBA" id="ARBA00004123"/>
    </source>
</evidence>
<dbReference type="Gene3D" id="1.25.40.20">
    <property type="entry name" value="Ankyrin repeat-containing domain"/>
    <property type="match status" value="1"/>
</dbReference>
<dbReference type="EMBL" id="LK934641">
    <property type="protein sequence ID" value="CDU20021.1"/>
    <property type="molecule type" value="Genomic_DNA"/>
</dbReference>
<dbReference type="OrthoDB" id="424012at2759"/>
<dbReference type="InterPro" id="IPR023696">
    <property type="entry name" value="Ureohydrolase_dom_sf"/>
</dbReference>
<evidence type="ECO:0000256" key="6">
    <source>
        <dbReference type="ARBA" id="ARBA00022853"/>
    </source>
</evidence>
<dbReference type="InterPro" id="IPR037138">
    <property type="entry name" value="His_deacetylse_dom_sf"/>
</dbReference>
<evidence type="ECO:0000256" key="8">
    <source>
        <dbReference type="ARBA" id="ARBA00023163"/>
    </source>
</evidence>
<evidence type="ECO:0000313" key="13">
    <source>
        <dbReference type="EMBL" id="VTZ80779.1"/>
    </source>
</evidence>
<dbReference type="InterPro" id="IPR036770">
    <property type="entry name" value="Ankyrin_rpt-contain_sf"/>
</dbReference>
<dbReference type="RefSeq" id="XP_022813645.2">
    <property type="nucleotide sequence ID" value="XM_022957185.2"/>
</dbReference>
<comment type="subcellular location">
    <subcellularLocation>
        <location evidence="1">Nucleus</location>
    </subcellularLocation>
</comment>
<dbReference type="GeneID" id="3791192"/>
<keyword evidence="6" id="KW-0156">Chromatin regulator</keyword>
<feature type="region of interest" description="Disordered" evidence="10">
    <location>
        <begin position="315"/>
        <end position="346"/>
    </location>
</feature>
<evidence type="ECO:0000256" key="9">
    <source>
        <dbReference type="ARBA" id="ARBA00023242"/>
    </source>
</evidence>
<feature type="compositionally biased region" description="Basic residues" evidence="10">
    <location>
        <begin position="315"/>
        <end position="326"/>
    </location>
</feature>
<evidence type="ECO:0000256" key="3">
    <source>
        <dbReference type="ARBA" id="ARBA00012111"/>
    </source>
</evidence>
<dbReference type="PANTHER" id="PTHR10625:SF5">
    <property type="entry name" value="HISTONE DEACETYLASE"/>
    <property type="match status" value="1"/>
</dbReference>
<keyword evidence="9" id="KW-0539">Nucleus</keyword>
<keyword evidence="5 12" id="KW-0378">Hydrolase</keyword>
<evidence type="ECO:0000313" key="12">
    <source>
        <dbReference type="EMBL" id="CDU20021.1"/>
    </source>
</evidence>
<dbReference type="Gene3D" id="3.40.800.20">
    <property type="entry name" value="Histone deacetylase domain"/>
    <property type="match status" value="1"/>
</dbReference>
<sequence length="1640" mass="193385">MMKISKDKRNIRYEYELDKLKKKKKDNILILNIINNKINYICYILKSDYRNILNDINYENKNSIETCFYYSKSYITFLLLYYPYIHNYIKCLRNNNLRIYKNFYKLILKLPNNFYTLIFKLKILDIIKENKCSLNSSNDINYINKNIQEFSSNNISNTFFENTNKAYSSNSYIDNNVGGVTTFHKNYSSSSQLVLNAPNFYDNFSKNNFIKILFSRIYKKKYHKSIIKILELVLFYHSLPSFSFSQKFFQKYHNNKRNSKLNCKQCKSNKNKYFKKLYFKTPFFKHVIIPTIYLNEDCKNVDVLAKKKIVKIKKKKKKNKKKKKKKNLETKIEEENTDDSLSENTGTDISEKSLSCLSNSEDEREVNEFLKKEFNYDINQNKNNKSHDNISFNNYNDQTEENISNDKNINDNQINIPSVLVSTLNNGNTCTNKINIQNEYYNNGNNNGNNNELNFSDHVINNGENISSRREIDNLEPNDIYDNFFKFLYNYNKNNKSLKNVELIYGKYILYDIQNFILYRKNKEFNSNTKDGDNNNEKKKKYIHEIWKDLINFDDADDNKNTLIHKACLVSNINIIFILLNLNVNLIVYNDKSELPLHCTIYGTNKYIFLLLLHNTIEYIFFYYIQLFKDKKNEKKKKLINSQNIKKEIKTYTLNNYNSIININNEKKEDLQNTIKNINEISDSSAPNHICDKTDIISDDIENDKNIIQNSHMKNKQKYMYYIKNNFFYCKKINHKFICTVVKLYLSLFVKIIELGNYEFLKIMFNYNKHIFCYILQNQEMLYFLCSFARMYNSLNLFIKFCNDIFSFDIVKENKKNPKKRSNTQAAFIEKETNYTIKKIKSNITVDNDNIEAENVVNCEEERFSQNEANELDSIPVKINEGENKSSTIEIICQNSEKKKKKKNDFINNYVIKKKTDKKNRIEIFYSHECAKHIFVPEPTDYPYMRNRIKNSIPENSTRLDVLISNKHGILKLNTFVNFKIKKIQRKATALDVLRVHDVSYIKMLLQKMKKLNYYNTNDKFDNFLEPSKKHIKNYLVLPEYYSESPNNDNIPDHIKMLKNNHIISSMYEGNSNLSTRHGDNNNNNAPFDRVGKDCENKKSGYNGGYEKELDSGINSSNNITEGKISSYNSSNVTTIQSPEKKMNNKKHSSNNSIFKEKYDKLVLIDNDTFVNKHSFNCALNASGVVLNAVDYISSKNIKKNKKKIFCVVRPPGHHLGTFGAAQFNLSDEDKAAGSQGFCLLNNIAIGISYAKYKYEKYERIAIIDFDVHHGNGTEQIIRNIGLKKIKINDYIDIYSWKGWKDKNDKKNVFFSSIHAFDGYFYPGTGYDTVELEPYIINVTLKKNMDENDFLQLFHNNILIHLYHFKPDLLFLSAGFDGHKLDYVNNGFVKKNTSTYFYLTNLIISLQNKLHFPIISVLEGGYNTSNDMASVFSLSVLEHALSFYYNDISFLSRKKNKSITNTISKKCARKGEKKNVLKFPHICLGKNKMEDMFKNYFSVFKEKTKETANLNLTNKVVEYHKYIKEYDRKENEMKKKISKFLNKNKLYFQNILNDTNLLSTTINIKLPFESYFYQVLFLLKIKFKKKKCLKKKKPLLSQDPNQYFSILNNPSDIQNFKSAYIQQHPDTKFELNNLWNHLKN</sequence>
<evidence type="ECO:0000256" key="10">
    <source>
        <dbReference type="SAM" id="MobiDB-lite"/>
    </source>
</evidence>
<dbReference type="EC" id="3.5.1.98" evidence="3"/>
<dbReference type="Proteomes" id="UP000072874">
    <property type="component" value="Chromosome 13"/>
</dbReference>
<proteinExistence type="inferred from homology"/>
<feature type="compositionally biased region" description="Polar residues" evidence="10">
    <location>
        <begin position="380"/>
        <end position="397"/>
    </location>
</feature>
<name>A0A077Y9A4_PLAYE</name>
<dbReference type="VEuPathDB" id="PlasmoDB:PY05395"/>
<dbReference type="SUPFAM" id="SSF52768">
    <property type="entry name" value="Arginase/deacetylase"/>
    <property type="match status" value="1"/>
</dbReference>
<evidence type="ECO:0000256" key="4">
    <source>
        <dbReference type="ARBA" id="ARBA00022491"/>
    </source>
</evidence>
<dbReference type="Pfam" id="PF00850">
    <property type="entry name" value="Hist_deacetyl"/>
    <property type="match status" value="1"/>
</dbReference>
<feature type="region of interest" description="Disordered" evidence="10">
    <location>
        <begin position="380"/>
        <end position="408"/>
    </location>
</feature>
<protein>
    <recommendedName>
        <fullName evidence="3">histone deacetylase</fullName>
        <ecNumber evidence="3">3.5.1.98</ecNumber>
    </recommendedName>
</protein>
<reference evidence="12" key="3">
    <citation type="submission" date="2014-05" db="EMBL/GenBank/DDBJ databases">
        <authorList>
            <person name="Aslett A.Martin."/>
            <person name="De Silva Nishadi"/>
        </authorList>
    </citation>
    <scope>NUCLEOTIDE SEQUENCE</scope>
    <source>
        <strain evidence="12">YM</strain>
    </source>
</reference>
<evidence type="ECO:0000256" key="7">
    <source>
        <dbReference type="ARBA" id="ARBA00023015"/>
    </source>
</evidence>
<dbReference type="GO" id="GO:0000118">
    <property type="term" value="C:histone deacetylase complex"/>
    <property type="evidence" value="ECO:0007669"/>
    <property type="project" value="TreeGrafter"/>
</dbReference>
<evidence type="ECO:0000313" key="15">
    <source>
        <dbReference type="Proteomes" id="UP000072904"/>
    </source>
</evidence>